<evidence type="ECO:0000313" key="3">
    <source>
        <dbReference type="Proteomes" id="UP000178122"/>
    </source>
</evidence>
<feature type="transmembrane region" description="Helical" evidence="1">
    <location>
        <begin position="176"/>
        <end position="194"/>
    </location>
</feature>
<dbReference type="Proteomes" id="UP000178122">
    <property type="component" value="Unassembled WGS sequence"/>
</dbReference>
<feature type="transmembrane region" description="Helical" evidence="1">
    <location>
        <begin position="64"/>
        <end position="81"/>
    </location>
</feature>
<keyword evidence="1" id="KW-0472">Membrane</keyword>
<proteinExistence type="predicted"/>
<dbReference type="EMBL" id="MHIN01000037">
    <property type="protein sequence ID" value="OGY53909.1"/>
    <property type="molecule type" value="Genomic_DNA"/>
</dbReference>
<evidence type="ECO:0000256" key="1">
    <source>
        <dbReference type="SAM" id="Phobius"/>
    </source>
</evidence>
<accession>A0A1G1YNP5</accession>
<sequence length="209" mass="24365">MKINNSFVDILGLFFFAYGAFAMSFAVFRGKPDWVLWFCYVGMILIGLGLLFRQPVLIASQLNLVVIPLIFWLVDFGYLATTGKTLYGITNYFFSELLWPARLISLEHFFLVPLGFLTLYLVKLKKGQGKVSLIISLAEAAGLYFLSRFFTSVNYNVNCVHTSCFPSVPTDTWYPWRWFMIVYLMILITHLIYFKMPFFEKNKVRSKKW</sequence>
<feature type="transmembrane region" description="Helical" evidence="1">
    <location>
        <begin position="101"/>
        <end position="122"/>
    </location>
</feature>
<organism evidence="2 3">
    <name type="scientific">Candidatus Buchananbacteria bacterium RIFCSPLOWO2_01_FULL_40_23b</name>
    <dbReference type="NCBI Taxonomy" id="1797544"/>
    <lineage>
        <taxon>Bacteria</taxon>
        <taxon>Candidatus Buchananiibacteriota</taxon>
    </lineage>
</organism>
<keyword evidence="1" id="KW-1133">Transmembrane helix</keyword>
<keyword evidence="1" id="KW-0812">Transmembrane</keyword>
<reference evidence="2 3" key="1">
    <citation type="journal article" date="2016" name="Nat. Commun.">
        <title>Thousands of microbial genomes shed light on interconnected biogeochemical processes in an aquifer system.</title>
        <authorList>
            <person name="Anantharaman K."/>
            <person name="Brown C.T."/>
            <person name="Hug L.A."/>
            <person name="Sharon I."/>
            <person name="Castelle C.J."/>
            <person name="Probst A.J."/>
            <person name="Thomas B.C."/>
            <person name="Singh A."/>
            <person name="Wilkins M.J."/>
            <person name="Karaoz U."/>
            <person name="Brodie E.L."/>
            <person name="Williams K.H."/>
            <person name="Hubbard S.S."/>
            <person name="Banfield J.F."/>
        </authorList>
    </citation>
    <scope>NUCLEOTIDE SEQUENCE [LARGE SCALE GENOMIC DNA]</scope>
</reference>
<feature type="transmembrane region" description="Helical" evidence="1">
    <location>
        <begin position="34"/>
        <end position="52"/>
    </location>
</feature>
<dbReference type="AlphaFoldDB" id="A0A1G1YNP5"/>
<gene>
    <name evidence="2" type="ORF">A2912_04970</name>
</gene>
<protein>
    <submittedName>
        <fullName evidence="2">Uncharacterized protein</fullName>
    </submittedName>
</protein>
<comment type="caution">
    <text evidence="2">The sequence shown here is derived from an EMBL/GenBank/DDBJ whole genome shotgun (WGS) entry which is preliminary data.</text>
</comment>
<evidence type="ECO:0000313" key="2">
    <source>
        <dbReference type="EMBL" id="OGY53909.1"/>
    </source>
</evidence>
<name>A0A1G1YNP5_9BACT</name>
<feature type="transmembrane region" description="Helical" evidence="1">
    <location>
        <begin position="131"/>
        <end position="150"/>
    </location>
</feature>
<feature type="transmembrane region" description="Helical" evidence="1">
    <location>
        <begin position="7"/>
        <end position="28"/>
    </location>
</feature>